<evidence type="ECO:0000313" key="2">
    <source>
        <dbReference type="EMBL" id="KAF1841499.1"/>
    </source>
</evidence>
<gene>
    <name evidence="2" type="ORF">K460DRAFT_419555</name>
</gene>
<dbReference type="InterPro" id="IPR001245">
    <property type="entry name" value="Ser-Thr/Tyr_kinase_cat_dom"/>
</dbReference>
<dbReference type="InterPro" id="IPR000719">
    <property type="entry name" value="Prot_kinase_dom"/>
</dbReference>
<dbReference type="Proteomes" id="UP000800039">
    <property type="component" value="Unassembled WGS sequence"/>
</dbReference>
<dbReference type="SUPFAM" id="SSF56112">
    <property type="entry name" value="Protein kinase-like (PK-like)"/>
    <property type="match status" value="1"/>
</dbReference>
<dbReference type="GeneID" id="63855272"/>
<evidence type="ECO:0000259" key="1">
    <source>
        <dbReference type="PROSITE" id="PS50011"/>
    </source>
</evidence>
<dbReference type="PROSITE" id="PS50011">
    <property type="entry name" value="PROTEIN_KINASE_DOM"/>
    <property type="match status" value="1"/>
</dbReference>
<reference evidence="2" key="1">
    <citation type="submission" date="2020-01" db="EMBL/GenBank/DDBJ databases">
        <authorList>
            <consortium name="DOE Joint Genome Institute"/>
            <person name="Haridas S."/>
            <person name="Albert R."/>
            <person name="Binder M."/>
            <person name="Bloem J."/>
            <person name="Labutti K."/>
            <person name="Salamov A."/>
            <person name="Andreopoulos B."/>
            <person name="Baker S.E."/>
            <person name="Barry K."/>
            <person name="Bills G."/>
            <person name="Bluhm B.H."/>
            <person name="Cannon C."/>
            <person name="Castanera R."/>
            <person name="Culley D.E."/>
            <person name="Daum C."/>
            <person name="Ezra D."/>
            <person name="Gonzalez J.B."/>
            <person name="Henrissat B."/>
            <person name="Kuo A."/>
            <person name="Liang C."/>
            <person name="Lipzen A."/>
            <person name="Lutzoni F."/>
            <person name="Magnuson J."/>
            <person name="Mondo S."/>
            <person name="Nolan M."/>
            <person name="Ohm R."/>
            <person name="Pangilinan J."/>
            <person name="Park H.-J."/>
            <person name="Ramirez L."/>
            <person name="Alfaro M."/>
            <person name="Sun H."/>
            <person name="Tritt A."/>
            <person name="Yoshinaga Y."/>
            <person name="Zwiers L.-H."/>
            <person name="Turgeon B.G."/>
            <person name="Goodwin S.B."/>
            <person name="Spatafora J.W."/>
            <person name="Crous P.W."/>
            <person name="Grigoriev I.V."/>
        </authorList>
    </citation>
    <scope>NUCLEOTIDE SEQUENCE</scope>
    <source>
        <strain evidence="2">CBS 394.84</strain>
    </source>
</reference>
<proteinExistence type="predicted"/>
<dbReference type="GO" id="GO:0005524">
    <property type="term" value="F:ATP binding"/>
    <property type="evidence" value="ECO:0007669"/>
    <property type="project" value="InterPro"/>
</dbReference>
<dbReference type="InterPro" id="IPR011009">
    <property type="entry name" value="Kinase-like_dom_sf"/>
</dbReference>
<name>A0A9P4G9L2_9PLEO</name>
<protein>
    <recommendedName>
        <fullName evidence="1">Protein kinase domain-containing protein</fullName>
    </recommendedName>
</protein>
<comment type="caution">
    <text evidence="2">The sequence shown here is derived from an EMBL/GenBank/DDBJ whole genome shotgun (WGS) entry which is preliminary data.</text>
</comment>
<evidence type="ECO:0000313" key="3">
    <source>
        <dbReference type="Proteomes" id="UP000800039"/>
    </source>
</evidence>
<keyword evidence="3" id="KW-1185">Reference proteome</keyword>
<dbReference type="Pfam" id="PF07714">
    <property type="entry name" value="PK_Tyr_Ser-Thr"/>
    <property type="match status" value="1"/>
</dbReference>
<accession>A0A9P4G9L2</accession>
<dbReference type="RefSeq" id="XP_040784062.1">
    <property type="nucleotide sequence ID" value="XM_040938022.1"/>
</dbReference>
<dbReference type="GO" id="GO:0004672">
    <property type="term" value="F:protein kinase activity"/>
    <property type="evidence" value="ECO:0007669"/>
    <property type="project" value="InterPro"/>
</dbReference>
<dbReference type="AlphaFoldDB" id="A0A9P4G9L2"/>
<dbReference type="EMBL" id="ML976618">
    <property type="protein sequence ID" value="KAF1841499.1"/>
    <property type="molecule type" value="Genomic_DNA"/>
</dbReference>
<dbReference type="OrthoDB" id="4062651at2759"/>
<feature type="domain" description="Protein kinase" evidence="1">
    <location>
        <begin position="1"/>
        <end position="303"/>
    </location>
</feature>
<organism evidence="2 3">
    <name type="scientific">Cucurbitaria berberidis CBS 394.84</name>
    <dbReference type="NCBI Taxonomy" id="1168544"/>
    <lineage>
        <taxon>Eukaryota</taxon>
        <taxon>Fungi</taxon>
        <taxon>Dikarya</taxon>
        <taxon>Ascomycota</taxon>
        <taxon>Pezizomycotina</taxon>
        <taxon>Dothideomycetes</taxon>
        <taxon>Pleosporomycetidae</taxon>
        <taxon>Pleosporales</taxon>
        <taxon>Pleosporineae</taxon>
        <taxon>Cucurbitariaceae</taxon>
        <taxon>Cucurbitaria</taxon>
    </lineage>
</organism>
<dbReference type="Gene3D" id="1.10.510.10">
    <property type="entry name" value="Transferase(Phosphotransferase) domain 1"/>
    <property type="match status" value="1"/>
</dbReference>
<sequence length="303" mass="34349">MPNNTWFTPYKFPPSTCLSLGPSQGIVYEVSDEAVVKLPFQYPVARSPPTDETNEQLHMSLQSFALFKKESTFYTILAKSPHPNLAQRLQTKLLTGIVLPRYKLVEQVWGLHTTATHIAWIKQLVSAVVWLEDLGYTHGDINKRNMGIDDHNQLKLFDFGSVRHCDDEGFSEQVAEDQFTLATCIHYLASGIDHVAKANSYAEVQRTISILKGGQGIVDEAAKDFEEVIQAGWTGAVSVLSSLKRRMAEISNNAVAQHKDSLHEEQTKYDRLLVEEDSRWMNEEVYRAAWQAECYEIPDDIWS</sequence>